<organism evidence="1 2">
    <name type="scientific">Filimonas zeae</name>
    <dbReference type="NCBI Taxonomy" id="1737353"/>
    <lineage>
        <taxon>Bacteria</taxon>
        <taxon>Pseudomonadati</taxon>
        <taxon>Bacteroidota</taxon>
        <taxon>Chitinophagia</taxon>
        <taxon>Chitinophagales</taxon>
        <taxon>Chitinophagaceae</taxon>
        <taxon>Filimonas</taxon>
    </lineage>
</organism>
<evidence type="ECO:0008006" key="3">
    <source>
        <dbReference type="Google" id="ProtNLM"/>
    </source>
</evidence>
<sequence length="177" mass="20108">MSQSATIYRVSEQVFTQLEQSEESHFDQAAATDHVLFHGTFAALEYLLAKHQDAPATRLVHAIFNPQTMLGSEVMESNVSYDGQIEFFEVPLLYPYHAPAAVALLHAFLENVSAADIEARYDADELNRNKVYPEMWQKEMVPGKAYNKVQLVHDLAQLKKIIREANEAKDYLFVFIG</sequence>
<dbReference type="InterPro" id="IPR035944">
    <property type="entry name" value="YfbM-like_sf"/>
</dbReference>
<gene>
    <name evidence="1" type="ORF">GCM10011379_25760</name>
</gene>
<proteinExistence type="predicted"/>
<dbReference type="Proteomes" id="UP000627292">
    <property type="component" value="Unassembled WGS sequence"/>
</dbReference>
<keyword evidence="2" id="KW-1185">Reference proteome</keyword>
<dbReference type="SUPFAM" id="SSF111069">
    <property type="entry name" value="Hypothetical protein yfbM"/>
    <property type="match status" value="1"/>
</dbReference>
<reference evidence="1" key="1">
    <citation type="journal article" date="2014" name="Int. J. Syst. Evol. Microbiol.">
        <title>Complete genome sequence of Corynebacterium casei LMG S-19264T (=DSM 44701T), isolated from a smear-ripened cheese.</title>
        <authorList>
            <consortium name="US DOE Joint Genome Institute (JGI-PGF)"/>
            <person name="Walter F."/>
            <person name="Albersmeier A."/>
            <person name="Kalinowski J."/>
            <person name="Ruckert C."/>
        </authorList>
    </citation>
    <scope>NUCLEOTIDE SEQUENCE</scope>
    <source>
        <strain evidence="1">CGMCC 1.15290</strain>
    </source>
</reference>
<dbReference type="AlphaFoldDB" id="A0A917IY26"/>
<evidence type="ECO:0000313" key="1">
    <source>
        <dbReference type="EMBL" id="GGH68953.1"/>
    </source>
</evidence>
<reference evidence="1" key="2">
    <citation type="submission" date="2020-09" db="EMBL/GenBank/DDBJ databases">
        <authorList>
            <person name="Sun Q."/>
            <person name="Zhou Y."/>
        </authorList>
    </citation>
    <scope>NUCLEOTIDE SEQUENCE</scope>
    <source>
        <strain evidence="1">CGMCC 1.15290</strain>
    </source>
</reference>
<dbReference type="Pfam" id="PF08974">
    <property type="entry name" value="DUF1877"/>
    <property type="match status" value="1"/>
</dbReference>
<dbReference type="Gene3D" id="3.40.1760.10">
    <property type="entry name" value="YfbM-like super family"/>
    <property type="match status" value="1"/>
</dbReference>
<dbReference type="RefSeq" id="WP_188952825.1">
    <property type="nucleotide sequence ID" value="NZ_BMIB01000003.1"/>
</dbReference>
<dbReference type="InterPro" id="IPR015068">
    <property type="entry name" value="DUF1877"/>
</dbReference>
<protein>
    <recommendedName>
        <fullName evidence="3">DUF1877 family protein</fullName>
    </recommendedName>
</protein>
<accession>A0A917IY26</accession>
<name>A0A917IY26_9BACT</name>
<evidence type="ECO:0000313" key="2">
    <source>
        <dbReference type="Proteomes" id="UP000627292"/>
    </source>
</evidence>
<comment type="caution">
    <text evidence="1">The sequence shown here is derived from an EMBL/GenBank/DDBJ whole genome shotgun (WGS) entry which is preliminary data.</text>
</comment>
<dbReference type="EMBL" id="BMIB01000003">
    <property type="protein sequence ID" value="GGH68953.1"/>
    <property type="molecule type" value="Genomic_DNA"/>
</dbReference>